<dbReference type="InterPro" id="IPR009380">
    <property type="entry name" value="DUF1036"/>
</dbReference>
<name>A0A845Q9L0_9HYPH</name>
<gene>
    <name evidence="3" type="ORF">GTQ45_04410</name>
</gene>
<dbReference type="Pfam" id="PF06282">
    <property type="entry name" value="DUF1036"/>
    <property type="match status" value="2"/>
</dbReference>
<dbReference type="RefSeq" id="WP_027838371.1">
    <property type="nucleotide sequence ID" value="NZ_BMHN01000001.1"/>
</dbReference>
<proteinExistence type="predicted"/>
<keyword evidence="4" id="KW-1185">Reference proteome</keyword>
<keyword evidence="1" id="KW-0732">Signal</keyword>
<dbReference type="Gene3D" id="1.10.101.10">
    <property type="entry name" value="PGBD-like superfamily/PGBD"/>
    <property type="match status" value="1"/>
</dbReference>
<dbReference type="InterPro" id="IPR036366">
    <property type="entry name" value="PGBDSf"/>
</dbReference>
<dbReference type="EMBL" id="WXYQ01000004">
    <property type="protein sequence ID" value="NBG94968.1"/>
    <property type="molecule type" value="Genomic_DNA"/>
</dbReference>
<evidence type="ECO:0000313" key="4">
    <source>
        <dbReference type="Proteomes" id="UP000470384"/>
    </source>
</evidence>
<evidence type="ECO:0000313" key="3">
    <source>
        <dbReference type="EMBL" id="NBG94968.1"/>
    </source>
</evidence>
<evidence type="ECO:0000256" key="1">
    <source>
        <dbReference type="SAM" id="SignalP"/>
    </source>
</evidence>
<dbReference type="GeneID" id="300655882"/>
<comment type="caution">
    <text evidence="3">The sequence shown here is derived from an EMBL/GenBank/DDBJ whole genome shotgun (WGS) entry which is preliminary data.</text>
</comment>
<feature type="domain" description="Peptidoglycan binding-like" evidence="2">
    <location>
        <begin position="157"/>
        <end position="205"/>
    </location>
</feature>
<dbReference type="InterPro" id="IPR002477">
    <property type="entry name" value="Peptidoglycan-bd-like"/>
</dbReference>
<dbReference type="OrthoDB" id="9806840at2"/>
<dbReference type="InterPro" id="IPR036365">
    <property type="entry name" value="PGBD-like_sf"/>
</dbReference>
<evidence type="ECO:0000259" key="2">
    <source>
        <dbReference type="Pfam" id="PF01471"/>
    </source>
</evidence>
<feature type="signal peptide" evidence="1">
    <location>
        <begin position="1"/>
        <end position="21"/>
    </location>
</feature>
<dbReference type="Proteomes" id="UP000470384">
    <property type="component" value="Unassembled WGS sequence"/>
</dbReference>
<dbReference type="AlphaFoldDB" id="A0A845Q9L0"/>
<sequence>MADRLTIAFAAIVTAVLSVLAAAPAEAKLEYCNRSSYLLDAASAHEVEEGFLVQGWFKVNPGECVTVIGEDLGEAEYYAFARTRAAHGASRRLTSGDRMLCIDVADFSFVSANGCTGRGLQKVEFARIDTEGRRDWKAVFAESGSYDNKRARTAGTQRLLRELGYEPGSVDGFSGGRTTRAIKDFQKANGLPVNGQISDGLFAALEAAGEKRQRRTGFHFCNDTELLVWAAIGYRKSDEWRSSGWIRVPAGNCAPAITSTLDEPTYYAYAEAVTEGGDIAKRNDVPMVWGGDRTFCTKPTRFFIRGRSNCAARGYDEVPFQEVTLEEGTETHTMRLR</sequence>
<feature type="chain" id="PRO_5032383942" evidence="1">
    <location>
        <begin position="22"/>
        <end position="337"/>
    </location>
</feature>
<dbReference type="SUPFAM" id="SSF47090">
    <property type="entry name" value="PGBD-like"/>
    <property type="match status" value="1"/>
</dbReference>
<protein>
    <submittedName>
        <fullName evidence="3">DUF1036 domain-containing protein</fullName>
    </submittedName>
</protein>
<dbReference type="Pfam" id="PF01471">
    <property type="entry name" value="PG_binding_1"/>
    <property type="match status" value="1"/>
</dbReference>
<organism evidence="3 4">
    <name type="scientific">Pyruvatibacter mobilis</name>
    <dbReference type="NCBI Taxonomy" id="1712261"/>
    <lineage>
        <taxon>Bacteria</taxon>
        <taxon>Pseudomonadati</taxon>
        <taxon>Pseudomonadota</taxon>
        <taxon>Alphaproteobacteria</taxon>
        <taxon>Hyphomicrobiales</taxon>
        <taxon>Parvibaculaceae</taxon>
        <taxon>Pyruvatibacter</taxon>
    </lineage>
</organism>
<accession>A0A845Q9L0</accession>
<reference evidence="3 4" key="1">
    <citation type="journal article" date="2016" name="Int. J. Syst. Evol. Microbiol.">
        <title>Pyruvatibacter mobilis gen. nov., sp. nov., a marine bacterium from the culture broth of Picochlorum sp. 122.</title>
        <authorList>
            <person name="Wang G."/>
            <person name="Tang M."/>
            <person name="Wu H."/>
            <person name="Dai S."/>
            <person name="Li T."/>
            <person name="Chen C."/>
            <person name="He H."/>
            <person name="Fan J."/>
            <person name="Xiang W."/>
            <person name="Li X."/>
        </authorList>
    </citation>
    <scope>NUCLEOTIDE SEQUENCE [LARGE SCALE GENOMIC DNA]</scope>
    <source>
        <strain evidence="3 4">GYP-11</strain>
    </source>
</reference>